<dbReference type="RefSeq" id="XP_047782458.1">
    <property type="nucleotide sequence ID" value="XM_047922861.1"/>
</dbReference>
<dbReference type="Pfam" id="PF02801">
    <property type="entry name" value="Ketoacyl-synt_C"/>
    <property type="match status" value="1"/>
</dbReference>
<dbReference type="PROSITE" id="PS00012">
    <property type="entry name" value="PHOSPHOPANTETHEINE"/>
    <property type="match status" value="1"/>
</dbReference>
<gene>
    <name evidence="7" type="ORF">C8Q71DRAFT_742711</name>
</gene>
<dbReference type="EMBL" id="JADCUA010000004">
    <property type="protein sequence ID" value="KAH9840992.1"/>
    <property type="molecule type" value="Genomic_DNA"/>
</dbReference>
<dbReference type="PANTHER" id="PTHR43775:SF37">
    <property type="entry name" value="SI:DKEY-61P9.11"/>
    <property type="match status" value="1"/>
</dbReference>
<dbReference type="InterPro" id="IPR006162">
    <property type="entry name" value="Ppantetheine_attach_site"/>
</dbReference>
<evidence type="ECO:0000256" key="4">
    <source>
        <dbReference type="PROSITE-ProRule" id="PRU01363"/>
    </source>
</evidence>
<dbReference type="InterPro" id="IPR042104">
    <property type="entry name" value="PKS_dehydratase_sf"/>
</dbReference>
<dbReference type="Gene3D" id="3.40.50.720">
    <property type="entry name" value="NAD(P)-binding Rossmann-like Domain"/>
    <property type="match status" value="1"/>
</dbReference>
<name>A0ABQ8KRJ4_9APHY</name>
<dbReference type="InterPro" id="IPR009081">
    <property type="entry name" value="PP-bd_ACP"/>
</dbReference>
<dbReference type="InterPro" id="IPR020841">
    <property type="entry name" value="PKS_Beta-ketoAc_synthase_dom"/>
</dbReference>
<feature type="domain" description="PKS/mFAS DH" evidence="6">
    <location>
        <begin position="875"/>
        <end position="1175"/>
    </location>
</feature>
<dbReference type="SMART" id="SM00825">
    <property type="entry name" value="PKS_KS"/>
    <property type="match status" value="1"/>
</dbReference>
<dbReference type="Pfam" id="PF00109">
    <property type="entry name" value="ketoacyl-synt"/>
    <property type="match status" value="1"/>
</dbReference>
<protein>
    <submittedName>
        <fullName evidence="7">Ketoacyl-synt-domain-containing protein</fullName>
    </submittedName>
</protein>
<dbReference type="Proteomes" id="UP000814176">
    <property type="component" value="Unassembled WGS sequence"/>
</dbReference>
<dbReference type="InterPro" id="IPR057326">
    <property type="entry name" value="KR_dom"/>
</dbReference>
<dbReference type="PROSITE" id="PS52019">
    <property type="entry name" value="PKS_MFAS_DH"/>
    <property type="match status" value="1"/>
</dbReference>
<dbReference type="Pfam" id="PF21089">
    <property type="entry name" value="PKS_DH_N"/>
    <property type="match status" value="1"/>
</dbReference>
<dbReference type="SMART" id="SM00822">
    <property type="entry name" value="PKS_KR"/>
    <property type="match status" value="1"/>
</dbReference>
<dbReference type="Gene3D" id="1.10.1200.10">
    <property type="entry name" value="ACP-like"/>
    <property type="match status" value="1"/>
</dbReference>
<dbReference type="InterPro" id="IPR020807">
    <property type="entry name" value="PKS_DH"/>
</dbReference>
<dbReference type="InterPro" id="IPR016035">
    <property type="entry name" value="Acyl_Trfase/lysoPLipase"/>
</dbReference>
<organism evidence="7 8">
    <name type="scientific">Rhodofomes roseus</name>
    <dbReference type="NCBI Taxonomy" id="34475"/>
    <lineage>
        <taxon>Eukaryota</taxon>
        <taxon>Fungi</taxon>
        <taxon>Dikarya</taxon>
        <taxon>Basidiomycota</taxon>
        <taxon>Agaricomycotina</taxon>
        <taxon>Agaricomycetes</taxon>
        <taxon>Polyporales</taxon>
        <taxon>Rhodofomes</taxon>
    </lineage>
</organism>
<dbReference type="InterPro" id="IPR050091">
    <property type="entry name" value="PKS_NRPS_Biosynth_Enz"/>
</dbReference>
<keyword evidence="8" id="KW-1185">Reference proteome</keyword>
<dbReference type="SUPFAM" id="SSF55048">
    <property type="entry name" value="Probable ACP-binding domain of malonyl-CoA ACP transacylase"/>
    <property type="match status" value="1"/>
</dbReference>
<dbReference type="SUPFAM" id="SSF51735">
    <property type="entry name" value="NAD(P)-binding Rossmann-fold domains"/>
    <property type="match status" value="1"/>
</dbReference>
<feature type="region of interest" description="C-terminal hotdog fold" evidence="4">
    <location>
        <begin position="1022"/>
        <end position="1175"/>
    </location>
</feature>
<evidence type="ECO:0000259" key="6">
    <source>
        <dbReference type="PROSITE" id="PS52019"/>
    </source>
</evidence>
<dbReference type="Pfam" id="PF00698">
    <property type="entry name" value="Acyl_transf_1"/>
    <property type="match status" value="1"/>
</dbReference>
<feature type="region of interest" description="N-terminal hotdog fold" evidence="4">
    <location>
        <begin position="875"/>
        <end position="1007"/>
    </location>
</feature>
<accession>A0ABQ8KRJ4</accession>
<keyword evidence="3" id="KW-0808">Transferase</keyword>
<feature type="active site" description="Proton acceptor; for dehydratase activity" evidence="4">
    <location>
        <position position="920"/>
    </location>
</feature>
<dbReference type="InterPro" id="IPR014031">
    <property type="entry name" value="Ketoacyl_synth_C"/>
</dbReference>
<dbReference type="InterPro" id="IPR001227">
    <property type="entry name" value="Ac_transferase_dom_sf"/>
</dbReference>
<evidence type="ECO:0000256" key="2">
    <source>
        <dbReference type="ARBA" id="ARBA00022553"/>
    </source>
</evidence>
<dbReference type="SUPFAM" id="SSF53901">
    <property type="entry name" value="Thiolase-like"/>
    <property type="match status" value="1"/>
</dbReference>
<dbReference type="InterPro" id="IPR014043">
    <property type="entry name" value="Acyl_transferase_dom"/>
</dbReference>
<dbReference type="SMART" id="SM00826">
    <property type="entry name" value="PKS_DH"/>
    <property type="match status" value="1"/>
</dbReference>
<evidence type="ECO:0000313" key="8">
    <source>
        <dbReference type="Proteomes" id="UP000814176"/>
    </source>
</evidence>
<dbReference type="PROSITE" id="PS52004">
    <property type="entry name" value="KS3_2"/>
    <property type="match status" value="1"/>
</dbReference>
<dbReference type="InterPro" id="IPR016039">
    <property type="entry name" value="Thiolase-like"/>
</dbReference>
<reference evidence="7 8" key="1">
    <citation type="journal article" date="2021" name="Environ. Microbiol.">
        <title>Gene family expansions and transcriptome signatures uncover fungal adaptations to wood decay.</title>
        <authorList>
            <person name="Hage H."/>
            <person name="Miyauchi S."/>
            <person name="Viragh M."/>
            <person name="Drula E."/>
            <person name="Min B."/>
            <person name="Chaduli D."/>
            <person name="Navarro D."/>
            <person name="Favel A."/>
            <person name="Norest M."/>
            <person name="Lesage-Meessen L."/>
            <person name="Balint B."/>
            <person name="Merenyi Z."/>
            <person name="de Eugenio L."/>
            <person name="Morin E."/>
            <person name="Martinez A.T."/>
            <person name="Baldrian P."/>
            <person name="Stursova M."/>
            <person name="Martinez M.J."/>
            <person name="Novotny C."/>
            <person name="Magnuson J.K."/>
            <person name="Spatafora J.W."/>
            <person name="Maurice S."/>
            <person name="Pangilinan J."/>
            <person name="Andreopoulos W."/>
            <person name="LaButti K."/>
            <person name="Hundley H."/>
            <person name="Na H."/>
            <person name="Kuo A."/>
            <person name="Barry K."/>
            <person name="Lipzen A."/>
            <person name="Henrissat B."/>
            <person name="Riley R."/>
            <person name="Ahrendt S."/>
            <person name="Nagy L.G."/>
            <person name="Grigoriev I.V."/>
            <person name="Martin F."/>
            <person name="Rosso M.N."/>
        </authorList>
    </citation>
    <scope>NUCLEOTIDE SEQUENCE [LARGE SCALE GENOMIC DNA]</scope>
    <source>
        <strain evidence="7 8">CIRM-BRFM 1785</strain>
    </source>
</reference>
<dbReference type="InterPro" id="IPR013968">
    <property type="entry name" value="PKS_KR"/>
</dbReference>
<dbReference type="Pfam" id="PF14765">
    <property type="entry name" value="PS-DH"/>
    <property type="match status" value="1"/>
</dbReference>
<feature type="domain" description="Ketosynthase family 3 (KS3)" evidence="5">
    <location>
        <begin position="6"/>
        <end position="426"/>
    </location>
</feature>
<dbReference type="SMART" id="SM00827">
    <property type="entry name" value="PKS_AT"/>
    <property type="match status" value="1"/>
</dbReference>
<comment type="caution">
    <text evidence="7">The sequence shown here is derived from an EMBL/GenBank/DDBJ whole genome shotgun (WGS) entry which is preliminary data.</text>
</comment>
<dbReference type="GeneID" id="72003593"/>
<dbReference type="InterPro" id="IPR036291">
    <property type="entry name" value="NAD(P)-bd_dom_sf"/>
</dbReference>
<dbReference type="SUPFAM" id="SSF52151">
    <property type="entry name" value="FabD/lysophospholipase-like"/>
    <property type="match status" value="1"/>
</dbReference>
<dbReference type="InterPro" id="IPR049900">
    <property type="entry name" value="PKS_mFAS_DH"/>
</dbReference>
<dbReference type="InterPro" id="IPR014030">
    <property type="entry name" value="Ketoacyl_synth_N"/>
</dbReference>
<evidence type="ECO:0000256" key="3">
    <source>
        <dbReference type="ARBA" id="ARBA00022679"/>
    </source>
</evidence>
<keyword evidence="2" id="KW-0597">Phosphoprotein</keyword>
<dbReference type="PANTHER" id="PTHR43775">
    <property type="entry name" value="FATTY ACID SYNTHASE"/>
    <property type="match status" value="1"/>
</dbReference>
<dbReference type="InterPro" id="IPR036736">
    <property type="entry name" value="ACP-like_sf"/>
</dbReference>
<dbReference type="CDD" id="cd00833">
    <property type="entry name" value="PKS"/>
    <property type="match status" value="1"/>
</dbReference>
<dbReference type="InterPro" id="IPR016036">
    <property type="entry name" value="Malonyl_transacylase_ACP-bd"/>
</dbReference>
<evidence type="ECO:0000313" key="7">
    <source>
        <dbReference type="EMBL" id="KAH9840992.1"/>
    </source>
</evidence>
<evidence type="ECO:0000259" key="5">
    <source>
        <dbReference type="PROSITE" id="PS52004"/>
    </source>
</evidence>
<dbReference type="Pfam" id="PF00550">
    <property type="entry name" value="PP-binding"/>
    <property type="match status" value="1"/>
</dbReference>
<dbReference type="SUPFAM" id="SSF47336">
    <property type="entry name" value="ACP-like"/>
    <property type="match status" value="1"/>
</dbReference>
<sequence>MLSNSPVAIALVGIAAELPSGDWSKSNLDYSSFYDFLLQGGQAYESIPLDRFNVHKLKGTASGQLAADTGAFLKDIGLFDPVEFGVTNKDIRMMSVGTRKLIEATFLALLDSGIDYRGRDIGCYMSAVAHDMTSVSGHDDAEVRGSFSSGPAMVANRVSYHLDLRGPTIPLDTACSSTLHATHLAVQALRAGECEAAVVGGCQVNHRFAEWLTYTQGGVLSPDGKCKPFDATANGFGRGEATVSIVLKPLDAALRDRDRIYATILGTSINSSGSLAPVNAPVASAQQRAMLRAFAEARRSPRDVDFIELHATGTASGDPTEANWVGVQFKRDSELLVGSVKGNIGHTEITAFLASLCKVCHIIEYGVIPPTVNLTVPNPAIRWADHNMRVPVTPEKLSIRSSSGRALIAMSSSGIGGANGHCVIEAHAPNTDAVARLWSCDRSIIPLLLIAGGLSPRSASAVGESLKTILADRDRACIGRILGRRSRSMLWKAYSVSPDGQIPLFAEPVLTPKAAPEVVFVFSGQGPQHWNMGRELFRTCVPFHDTVVELDAIFTEVTGRSLTTDIGLFDDSGVPDSLGDIWPISITLPALTILQIALVDTLAAVGVKPDVVVGHSAGETAVLYASGAATKAMAVELSIARGQAMEVLEAHDGAMAAVACSAARAKELIAEVIAELGPAALEVGCYNAPNAVTLSGSTKHIVYAVGLAKASGILATQLRTRTPVHSSMVTLCQREYEQRVGEVFNKYAVGLTKVETFSTLTGDALSTPYDARYFWDNTLGPVMFDSAMIAIRSRHPQAIFVEIGPHPVLSGYITANLGQPATVLTPLKRARSSVAGELVPLMDFIGRLVCAGYSTVDMDVLYGTAISQGTVIPPYPLARKEVPYVAPTFEIARQRQARRGPLNYPQLRINVHTHPGLADHVIMNEPIMPAAGFLEMALEFGAKRLWDVQFHSILSLASERPTPIDVALDGPKWSVRSAAVAEFTSTWPPTYHRVHTTGYLSMDNEVYTDTPVLPLDDIRARLKKMEMKGFYSGLDLFTNYGPTYRRVLSCYHGLTSSGREEFLVEIRGAGNDLDNVSDYRLHPAILDAALHIAVHPTITGALSQGRYYLPSKLGTMIIHDALAQGIPEKLYAHGVFVKWTPEALTYNFTLTNEAGLPLCTIEGLEVAAHGKTPLLVQNRYEIVYQRLDIGLSGAFETSGDGTAFETDASIDASSQTGSSPLRVLHYHRGEELNHQQTIRYLDPSDKLSVCFVASAGRDGDAVLGFTRSLRKEHPSWRVYCIVFTSSWPIAQQEAAARYLCTIPLAEEEMLIEANGAVTVARVVPSIAPRRTTTFDPEAPWVYQGSTFSQVSKPTVPPNHVLVRIMGVSSNMSSCWAFVGYVDGSPSIYLGVTLSPLTNYVVAHRGSLLQLTGIQSLGHGPRVLAAIIAVLAVGPANYNDPQRLKDTCILVTHSDTTIGRSLCQLYEGRGFHIARLSSQASVSKIRAALSQRPKFIVSGREKTMDIDIDETVTRLQTGRVFQWDDPGTGMAHVLTNDPWTIGDALKLALLDIVHADSNEALIPPIRALNVVPPAEVPLQTTIFHPEKAYMLIGGIGGFGPHLARWMYENGARELILTSRSGTATLVPKNDYTALRLLAYLRSRKDLVLRTEAVDASSVEQTKDLVASIKKPLGGCMILTAVLIDRTFLTQTPDTFEAPFNAKVGAFDALERAIDIDTLDFMIAYSSVAGMLGNAGQTNYSSANTALTGLTRRYKKAATMIPPMILTGTFLTVSATDSVQWSRFRHLHAWAMTGEEVCERIGDMLLKLREGPLWQYIPDFDWNIVRKYNGPSPLFDHLAVQASSSETQSALESKSDRDLCDIICDLLDIDHEDLSPDVPLTTYGLDSLSATALSHALEPYLPISQLQLLADVTLADLEARCEASNDRSDHYICRHRTGRTYTDIDRR</sequence>
<dbReference type="Gene3D" id="3.40.47.10">
    <property type="match status" value="1"/>
</dbReference>
<dbReference type="Pfam" id="PF08659">
    <property type="entry name" value="KR"/>
    <property type="match status" value="1"/>
</dbReference>
<feature type="active site" description="Proton donor; for dehydratase activity" evidence="4">
    <location>
        <position position="1087"/>
    </location>
</feature>
<dbReference type="InterPro" id="IPR049551">
    <property type="entry name" value="PKS_DH_C"/>
</dbReference>
<dbReference type="Gene3D" id="3.40.366.10">
    <property type="entry name" value="Malonyl-Coenzyme A Acyl Carrier Protein, domain 2"/>
    <property type="match status" value="1"/>
</dbReference>
<dbReference type="InterPro" id="IPR049552">
    <property type="entry name" value="PKS_DH_N"/>
</dbReference>
<evidence type="ECO:0000256" key="1">
    <source>
        <dbReference type="ARBA" id="ARBA00022450"/>
    </source>
</evidence>
<dbReference type="Gene3D" id="3.10.129.110">
    <property type="entry name" value="Polyketide synthase dehydratase"/>
    <property type="match status" value="1"/>
</dbReference>
<proteinExistence type="predicted"/>
<keyword evidence="1" id="KW-0596">Phosphopantetheine</keyword>